<keyword evidence="6" id="KW-0808">Transferase</keyword>
<dbReference type="Pfam" id="PF00512">
    <property type="entry name" value="HisKA"/>
    <property type="match status" value="1"/>
</dbReference>
<dbReference type="Gene3D" id="3.30.450.20">
    <property type="entry name" value="PAS domain"/>
    <property type="match status" value="3"/>
</dbReference>
<evidence type="ECO:0000256" key="12">
    <source>
        <dbReference type="ARBA" id="ARBA00023012"/>
    </source>
</evidence>
<evidence type="ECO:0000256" key="14">
    <source>
        <dbReference type="ARBA" id="ARBA00059827"/>
    </source>
</evidence>
<dbReference type="SMART" id="SM00086">
    <property type="entry name" value="PAC"/>
    <property type="match status" value="3"/>
</dbReference>
<reference evidence="29 30" key="1">
    <citation type="submission" date="2010-08" db="EMBL/GenBank/DDBJ databases">
        <title>The draft genome of Desulfovibrio fructosovorans JJ.</title>
        <authorList>
            <consortium name="US DOE Joint Genome Institute (JGI-PGF)"/>
            <person name="Lucas S."/>
            <person name="Copeland A."/>
            <person name="Lapidus A."/>
            <person name="Cheng J.-F."/>
            <person name="Bruce D."/>
            <person name="Goodwin L."/>
            <person name="Pitluck S."/>
            <person name="Land M.L."/>
            <person name="Hauser L."/>
            <person name="Chang Y.-J."/>
            <person name="Jeffries C."/>
            <person name="Wall J.D."/>
            <person name="Stahl D.A."/>
            <person name="Arkin A.P."/>
            <person name="Dehal P."/>
            <person name="Stolyar S.M."/>
            <person name="Hazen T.C."/>
            <person name="Woyke T.J."/>
        </authorList>
    </citation>
    <scope>NUCLEOTIDE SEQUENCE [LARGE SCALE GENOMIC DNA]</scope>
    <source>
        <strain evidence="29 30">JJ</strain>
    </source>
</reference>
<dbReference type="CDD" id="cd00082">
    <property type="entry name" value="HisKA"/>
    <property type="match status" value="1"/>
</dbReference>
<dbReference type="SUPFAM" id="SSF55785">
    <property type="entry name" value="PYP-like sensor domain (PAS domain)"/>
    <property type="match status" value="3"/>
</dbReference>
<dbReference type="InterPro" id="IPR008207">
    <property type="entry name" value="Sig_transdc_His_kin_Hpt_dom"/>
</dbReference>
<dbReference type="InterPro" id="IPR036097">
    <property type="entry name" value="HisK_dim/P_sf"/>
</dbReference>
<evidence type="ECO:0000259" key="27">
    <source>
        <dbReference type="PROSITE" id="PS50885"/>
    </source>
</evidence>
<evidence type="ECO:0000256" key="17">
    <source>
        <dbReference type="ARBA" id="ARBA00070616"/>
    </source>
</evidence>
<organism evidence="29 30">
    <name type="scientific">Solidesulfovibrio fructosivorans JJ]</name>
    <dbReference type="NCBI Taxonomy" id="596151"/>
    <lineage>
        <taxon>Bacteria</taxon>
        <taxon>Pseudomonadati</taxon>
        <taxon>Thermodesulfobacteriota</taxon>
        <taxon>Desulfovibrionia</taxon>
        <taxon>Desulfovibrionales</taxon>
        <taxon>Desulfovibrionaceae</taxon>
        <taxon>Solidesulfovibrio</taxon>
    </lineage>
</organism>
<dbReference type="InterPro" id="IPR003660">
    <property type="entry name" value="HAMP_dom"/>
</dbReference>
<comment type="caution">
    <text evidence="29">The sequence shown here is derived from an EMBL/GenBank/DDBJ whole genome shotgun (WGS) entry which is preliminary data.</text>
</comment>
<dbReference type="InterPro" id="IPR000014">
    <property type="entry name" value="PAS"/>
</dbReference>
<keyword evidence="10" id="KW-0067">ATP-binding</keyword>
<dbReference type="PANTHER" id="PTHR45339:SF1">
    <property type="entry name" value="HYBRID SIGNAL TRANSDUCTION HISTIDINE KINASE J"/>
    <property type="match status" value="1"/>
</dbReference>
<evidence type="ECO:0000259" key="28">
    <source>
        <dbReference type="PROSITE" id="PS50894"/>
    </source>
</evidence>
<evidence type="ECO:0000256" key="8">
    <source>
        <dbReference type="ARBA" id="ARBA00022741"/>
    </source>
</evidence>
<feature type="domain" description="Response regulatory" evidence="24">
    <location>
        <begin position="984"/>
        <end position="1106"/>
    </location>
</feature>
<evidence type="ECO:0000256" key="6">
    <source>
        <dbReference type="ARBA" id="ARBA00022679"/>
    </source>
</evidence>
<dbReference type="InterPro" id="IPR013767">
    <property type="entry name" value="PAS_fold"/>
</dbReference>
<dbReference type="Pfam" id="PF00672">
    <property type="entry name" value="HAMP"/>
    <property type="match status" value="1"/>
</dbReference>
<evidence type="ECO:0000256" key="18">
    <source>
        <dbReference type="PROSITE-ProRule" id="PRU00110"/>
    </source>
</evidence>
<keyword evidence="30" id="KW-1185">Reference proteome</keyword>
<dbReference type="InterPro" id="IPR005467">
    <property type="entry name" value="His_kinase_dom"/>
</dbReference>
<dbReference type="GO" id="GO:0005524">
    <property type="term" value="F:ATP binding"/>
    <property type="evidence" value="ECO:0007669"/>
    <property type="project" value="UniProtKB-KW"/>
</dbReference>
<evidence type="ECO:0000256" key="22">
    <source>
        <dbReference type="SAM" id="Phobius"/>
    </source>
</evidence>
<keyword evidence="5 19" id="KW-0597">Phosphoprotein</keyword>
<keyword evidence="13 22" id="KW-0472">Membrane</keyword>
<dbReference type="CDD" id="cd16922">
    <property type="entry name" value="HATPase_EvgS-ArcB-TorS-like"/>
    <property type="match status" value="1"/>
</dbReference>
<feature type="domain" description="PAC" evidence="26">
    <location>
        <begin position="678"/>
        <end position="728"/>
    </location>
</feature>
<name>E1JTI1_SOLFR</name>
<dbReference type="PROSITE" id="PS50113">
    <property type="entry name" value="PAC"/>
    <property type="match status" value="2"/>
</dbReference>
<dbReference type="Pfam" id="PF02518">
    <property type="entry name" value="HATPase_c"/>
    <property type="match status" value="1"/>
</dbReference>
<dbReference type="SUPFAM" id="SSF47384">
    <property type="entry name" value="Homodimeric domain of signal transducing histidine kinase"/>
    <property type="match status" value="1"/>
</dbReference>
<evidence type="ECO:0000256" key="4">
    <source>
        <dbReference type="ARBA" id="ARBA00022475"/>
    </source>
</evidence>
<comment type="subcellular location">
    <subcellularLocation>
        <location evidence="2">Cell membrane</location>
        <topology evidence="2">Multi-pass membrane protein</topology>
    </subcellularLocation>
</comment>
<dbReference type="InterPro" id="IPR000700">
    <property type="entry name" value="PAS-assoc_C"/>
</dbReference>
<comment type="catalytic activity">
    <reaction evidence="1">
        <text>ATP + protein L-histidine = ADP + protein N-phospho-L-histidine.</text>
        <dbReference type="EC" id="2.7.13.3"/>
    </reaction>
</comment>
<dbReference type="eggNOG" id="COG5002">
    <property type="taxonomic scope" value="Bacteria"/>
</dbReference>
<feature type="transmembrane region" description="Helical" evidence="22">
    <location>
        <begin position="267"/>
        <end position="287"/>
    </location>
</feature>
<keyword evidence="11 22" id="KW-1133">Transmembrane helix</keyword>
<dbReference type="SMART" id="SM00387">
    <property type="entry name" value="HATPase_c"/>
    <property type="match status" value="1"/>
</dbReference>
<dbReference type="GO" id="GO:0006355">
    <property type="term" value="P:regulation of DNA-templated transcription"/>
    <property type="evidence" value="ECO:0007669"/>
    <property type="project" value="InterPro"/>
</dbReference>
<evidence type="ECO:0000256" key="20">
    <source>
        <dbReference type="SAM" id="Coils"/>
    </source>
</evidence>
<keyword evidence="9 29" id="KW-0418">Kinase</keyword>
<dbReference type="CDD" id="cd00156">
    <property type="entry name" value="REC"/>
    <property type="match status" value="1"/>
</dbReference>
<dbReference type="Gene3D" id="3.30.565.10">
    <property type="entry name" value="Histidine kinase-like ATPase, C-terminal domain"/>
    <property type="match status" value="1"/>
</dbReference>
<feature type="domain" description="PAS" evidence="25">
    <location>
        <begin position="353"/>
        <end position="399"/>
    </location>
</feature>
<dbReference type="SMART" id="SM00091">
    <property type="entry name" value="PAS"/>
    <property type="match status" value="2"/>
</dbReference>
<evidence type="ECO:0000259" key="24">
    <source>
        <dbReference type="PROSITE" id="PS50110"/>
    </source>
</evidence>
<evidence type="ECO:0000256" key="13">
    <source>
        <dbReference type="ARBA" id="ARBA00023136"/>
    </source>
</evidence>
<evidence type="ECO:0000256" key="2">
    <source>
        <dbReference type="ARBA" id="ARBA00004651"/>
    </source>
</evidence>
<evidence type="ECO:0000256" key="7">
    <source>
        <dbReference type="ARBA" id="ARBA00022692"/>
    </source>
</evidence>
<evidence type="ECO:0000259" key="25">
    <source>
        <dbReference type="PROSITE" id="PS50112"/>
    </source>
</evidence>
<evidence type="ECO:0000256" key="21">
    <source>
        <dbReference type="SAM" id="MobiDB-lite"/>
    </source>
</evidence>
<proteinExistence type="predicted"/>
<dbReference type="Pfam" id="PF01627">
    <property type="entry name" value="Hpt"/>
    <property type="match status" value="1"/>
</dbReference>
<feature type="region of interest" description="Disordered" evidence="21">
    <location>
        <begin position="1386"/>
        <end position="1414"/>
    </location>
</feature>
<feature type="domain" description="HPt" evidence="28">
    <location>
        <begin position="1292"/>
        <end position="1389"/>
    </location>
</feature>
<feature type="domain" description="Response regulatory" evidence="24">
    <location>
        <begin position="1135"/>
        <end position="1251"/>
    </location>
</feature>
<dbReference type="EMBL" id="AECZ01000004">
    <property type="protein sequence ID" value="EFL52441.1"/>
    <property type="molecule type" value="Genomic_DNA"/>
</dbReference>
<evidence type="ECO:0000256" key="16">
    <source>
        <dbReference type="ARBA" id="ARBA00068150"/>
    </source>
</evidence>
<feature type="modified residue" description="4-aspartylphosphate" evidence="19">
    <location>
        <position position="1037"/>
    </location>
</feature>
<evidence type="ECO:0000256" key="5">
    <source>
        <dbReference type="ARBA" id="ARBA00022553"/>
    </source>
</evidence>
<dbReference type="Gene3D" id="3.40.50.2300">
    <property type="match status" value="2"/>
</dbReference>
<dbReference type="eggNOG" id="COG0642">
    <property type="taxonomic scope" value="Bacteria"/>
</dbReference>
<dbReference type="OrthoDB" id="9758705at2"/>
<keyword evidence="20" id="KW-0175">Coiled coil</keyword>
<feature type="domain" description="PAS" evidence="25">
    <location>
        <begin position="485"/>
        <end position="555"/>
    </location>
</feature>
<dbReference type="InterPro" id="IPR007892">
    <property type="entry name" value="CHASE4"/>
</dbReference>
<dbReference type="FunFam" id="1.10.287.130:FF:000002">
    <property type="entry name" value="Two-component osmosensing histidine kinase"/>
    <property type="match status" value="1"/>
</dbReference>
<evidence type="ECO:0000256" key="1">
    <source>
        <dbReference type="ARBA" id="ARBA00000085"/>
    </source>
</evidence>
<dbReference type="RefSeq" id="WP_005991560.1">
    <property type="nucleotide sequence ID" value="NZ_AECZ01000004.1"/>
</dbReference>
<dbReference type="STRING" id="596151.DesfrDRAFT_0930"/>
<comment type="subunit">
    <text evidence="15">At low DSF concentrations, interacts with RpfF.</text>
</comment>
<dbReference type="InterPro" id="IPR003594">
    <property type="entry name" value="HATPase_dom"/>
</dbReference>
<evidence type="ECO:0000313" key="30">
    <source>
        <dbReference type="Proteomes" id="UP000006250"/>
    </source>
</evidence>
<dbReference type="InterPro" id="IPR011006">
    <property type="entry name" value="CheY-like_superfamily"/>
</dbReference>
<dbReference type="GO" id="GO:0005886">
    <property type="term" value="C:plasma membrane"/>
    <property type="evidence" value="ECO:0007669"/>
    <property type="project" value="UniProtKB-SubCell"/>
</dbReference>
<keyword evidence="7 22" id="KW-0812">Transmembrane</keyword>
<dbReference type="PROSITE" id="PS50885">
    <property type="entry name" value="HAMP"/>
    <property type="match status" value="1"/>
</dbReference>
<gene>
    <name evidence="29" type="ORF">DesfrDRAFT_0930</name>
</gene>
<feature type="modified residue" description="4-aspartylphosphate" evidence="19">
    <location>
        <position position="1184"/>
    </location>
</feature>
<evidence type="ECO:0000256" key="10">
    <source>
        <dbReference type="ARBA" id="ARBA00022840"/>
    </source>
</evidence>
<feature type="transmembrane region" description="Helical" evidence="22">
    <location>
        <begin position="6"/>
        <end position="30"/>
    </location>
</feature>
<protein>
    <recommendedName>
        <fullName evidence="17">Sensor protein FixL</fullName>
        <ecNumber evidence="3">2.7.13.3</ecNumber>
    </recommendedName>
    <alternativeName>
        <fullName evidence="16">Sensory/regulatory protein RpfC</fullName>
    </alternativeName>
</protein>
<evidence type="ECO:0000259" key="23">
    <source>
        <dbReference type="PROSITE" id="PS50109"/>
    </source>
</evidence>
<feature type="domain" description="Histidine kinase" evidence="23">
    <location>
        <begin position="746"/>
        <end position="966"/>
    </location>
</feature>
<dbReference type="SMART" id="SM00304">
    <property type="entry name" value="HAMP"/>
    <property type="match status" value="1"/>
</dbReference>
<feature type="coiled-coil region" evidence="20">
    <location>
        <begin position="461"/>
        <end position="488"/>
    </location>
</feature>
<keyword evidence="4" id="KW-1003">Cell membrane</keyword>
<dbReference type="Proteomes" id="UP000006250">
    <property type="component" value="Unassembled WGS sequence"/>
</dbReference>
<dbReference type="SMART" id="SM00388">
    <property type="entry name" value="HisKA"/>
    <property type="match status" value="1"/>
</dbReference>
<dbReference type="Pfam" id="PF05228">
    <property type="entry name" value="CHASE4"/>
    <property type="match status" value="1"/>
</dbReference>
<dbReference type="InterPro" id="IPR003661">
    <property type="entry name" value="HisK_dim/P_dom"/>
</dbReference>
<dbReference type="InterPro" id="IPR035965">
    <property type="entry name" value="PAS-like_dom_sf"/>
</dbReference>
<dbReference type="Gene3D" id="1.20.120.160">
    <property type="entry name" value="HPT domain"/>
    <property type="match status" value="2"/>
</dbReference>
<dbReference type="PROSITE" id="PS50109">
    <property type="entry name" value="HIS_KIN"/>
    <property type="match status" value="1"/>
</dbReference>
<dbReference type="SMART" id="SM00448">
    <property type="entry name" value="REC"/>
    <property type="match status" value="2"/>
</dbReference>
<dbReference type="InterPro" id="IPR036890">
    <property type="entry name" value="HATPase_C_sf"/>
</dbReference>
<comment type="function">
    <text evidence="14">Putative oxygen sensor; modulates the activity of FixJ, a transcriptional activator of nitrogen fixation fixK gene. FixL probably acts as a kinase that phosphorylates FixJ.</text>
</comment>
<dbReference type="CDD" id="cd00130">
    <property type="entry name" value="PAS"/>
    <property type="match status" value="2"/>
</dbReference>
<dbReference type="PANTHER" id="PTHR45339">
    <property type="entry name" value="HYBRID SIGNAL TRANSDUCTION HISTIDINE KINASE J"/>
    <property type="match status" value="1"/>
</dbReference>
<dbReference type="InterPro" id="IPR001610">
    <property type="entry name" value="PAC"/>
</dbReference>
<dbReference type="Pfam" id="PF13426">
    <property type="entry name" value="PAS_9"/>
    <property type="match status" value="2"/>
</dbReference>
<evidence type="ECO:0000256" key="15">
    <source>
        <dbReference type="ARBA" id="ARBA00064003"/>
    </source>
</evidence>
<dbReference type="PROSITE" id="PS50112">
    <property type="entry name" value="PAS"/>
    <property type="match status" value="2"/>
</dbReference>
<dbReference type="InterPro" id="IPR001789">
    <property type="entry name" value="Sig_transdc_resp-reg_receiver"/>
</dbReference>
<dbReference type="PROSITE" id="PS50894">
    <property type="entry name" value="HPT"/>
    <property type="match status" value="1"/>
</dbReference>
<feature type="coiled-coil region" evidence="20">
    <location>
        <begin position="719"/>
        <end position="746"/>
    </location>
</feature>
<sequence>MKLKKITLLSIAMVVFLLAVSQTLVSLFIIKDGFRDLEDGEAIESALQAEKQISLRLNQLDATLRDWAIWDDAYAFVQNGSPGFVASNLTPEAFTNLSLSALAIWDEHGRIIFERGYDVDGNEDQAMVERLVRKMEQAAPPPNPQDGIKGLALLDNGLLALVVKRPVLKSDASGPPIGAMLMAKLVTPRMLEELSESLGFSVHLESIEKKPAAFSGKLKGGFFIERPNKDAISATSSLEGVRREPVAVLTVVTNRDIGKRGERITDVYYAVIGLTILATCWLIYFLFYKKVVSRIEALSGQVSRLGGKGDLRRVHVEGNDEIHDLGAGINEMLASIEQARDGLIKASEEAAQNERFLDQLINSIAAGILIVDPADRTIVDVNDFALKLAGRDRNEVVGKVCHRLTCPVEKDNCPILDLAQPRNMSKRTLLTKEGREIPILKTVSHIVRDGRELLLETFVDITDEERSREELEKTKKELEDKVTERTAHLRGIIDTANNGIIVIDSKGRITEFSPAASEIFGYSREEIMGRDISLLMPEPHKSKHAQYIRNYLNGGAPKVIGRQIVLDAQKKDGSIFPMEIALNTAVVNDDMIFVAVLRDVTVRKRMEEELENEQHRLQKILETSPVGVVVTVNDVARFANKSMAAMGLSVGTQARRAYADPVDRERMLALLAENGRVEHFETKFRARDGEILDVILFCYDFDYHGERAILGWVIDITERKAAEEALAKAKEQAEEATKAKSDFLANMSHEIRTPMNAIMGLSHLALQTELTDKQRKYIEKVYRSAENLLGILNDILDFSKIEAGKLDMEHVAFHLEDVFENMASMVGLKAEEAGLELLFDLPGNMPTLVGDPLRLGQILINLGNNAVKFTPRGEVVVSARVIEETGTGAKLHFSVKDTGIGLSEEQRKKLFQHFSQADASTTRKYGGAGLGLAICKKLTELMGGDIWLESEPGMGSVFHFTARFGKQAAPAAPDRSRDWAGELHVLVVDDNSAARDIFLGMLTRFGFQAEAAASGKEALALLEEKGQERPYDMAIIDWVLPDMSGRELCQALRDAPKIDPKPKIILAATHGRPTLKALTEELDTENTVLHKPFMPSSLFNAIMDAMGRLPERGSGHAKAKRKEIAATVSKLRGAKVLLVEDNAINQEVARELLARNGVRTKVADNGRTAMEMLQKERFDGVLMDCQMPVMDGYEATRKIRAMGGFEDLPIIAMTANVMAGDKEKCLACGMNAHIGKPINFKELSQTLGRWITPAHPEGPEMPEEAPGPGEDAVSWEAPGLDTRRGLARVQGNVALYRRLLERFVTDYGDFSAMFRRALAAGEAAAPARLAHTLKSVAGNIGARRVQQAAKALEAACLKGGPEVIEAPLEEVLLALHQVLSGLSGKRRRGKAAGKEDASAAGPRAEEESGPSEQALPRLMDRLERYLEESNTAALGALERLQGIPALAPYPDALEKLAKAIHGYEFEEALEALSELRRLGDLQDRASPPAQTRAPSEARGGNTRSEPEENENESALRWEEALPLIGNDMPFYRELCDSFFESYNEKAFAAFSPADRDVEAFTRFLHTLTSLSSQLGAWRVSAVSRSMERELKDAPEADMSASFAALQKELVAARAAYEALP</sequence>
<dbReference type="SUPFAM" id="SSF55874">
    <property type="entry name" value="ATPase domain of HSP90 chaperone/DNA topoisomerase II/histidine kinase"/>
    <property type="match status" value="1"/>
</dbReference>
<dbReference type="Pfam" id="PF00989">
    <property type="entry name" value="PAS"/>
    <property type="match status" value="1"/>
</dbReference>
<keyword evidence="12" id="KW-0902">Two-component regulatory system</keyword>
<dbReference type="InterPro" id="IPR036641">
    <property type="entry name" value="HPT_dom_sf"/>
</dbReference>
<dbReference type="GO" id="GO:0000155">
    <property type="term" value="F:phosphorelay sensor kinase activity"/>
    <property type="evidence" value="ECO:0007669"/>
    <property type="project" value="InterPro"/>
</dbReference>
<dbReference type="FunFam" id="3.30.450.20:FF:000060">
    <property type="entry name" value="Sensor protein FixL"/>
    <property type="match status" value="1"/>
</dbReference>
<evidence type="ECO:0000313" key="29">
    <source>
        <dbReference type="EMBL" id="EFL52441.1"/>
    </source>
</evidence>
<feature type="domain" description="PAC" evidence="26">
    <location>
        <begin position="562"/>
        <end position="612"/>
    </location>
</feature>
<dbReference type="SUPFAM" id="SSF52172">
    <property type="entry name" value="CheY-like"/>
    <property type="match status" value="2"/>
</dbReference>
<feature type="region of interest" description="Disordered" evidence="21">
    <location>
        <begin position="1482"/>
        <end position="1514"/>
    </location>
</feature>
<dbReference type="Gene3D" id="1.10.287.130">
    <property type="match status" value="1"/>
</dbReference>
<evidence type="ECO:0000259" key="26">
    <source>
        <dbReference type="PROSITE" id="PS50113"/>
    </source>
</evidence>
<dbReference type="PRINTS" id="PR00344">
    <property type="entry name" value="BCTRLSENSOR"/>
</dbReference>
<dbReference type="Gene3D" id="6.10.340.10">
    <property type="match status" value="1"/>
</dbReference>
<dbReference type="CDD" id="cd17546">
    <property type="entry name" value="REC_hyHK_CKI1_RcsC-like"/>
    <property type="match status" value="1"/>
</dbReference>
<evidence type="ECO:0000256" key="11">
    <source>
        <dbReference type="ARBA" id="ARBA00022989"/>
    </source>
</evidence>
<dbReference type="NCBIfam" id="TIGR00229">
    <property type="entry name" value="sensory_box"/>
    <property type="match status" value="3"/>
</dbReference>
<dbReference type="CDD" id="cd06225">
    <property type="entry name" value="HAMP"/>
    <property type="match status" value="1"/>
</dbReference>
<dbReference type="EC" id="2.7.13.3" evidence="3"/>
<evidence type="ECO:0000256" key="9">
    <source>
        <dbReference type="ARBA" id="ARBA00022777"/>
    </source>
</evidence>
<feature type="modified residue" description="Phosphohistidine" evidence="18">
    <location>
        <position position="1331"/>
    </location>
</feature>
<accession>E1JTI1</accession>
<keyword evidence="8" id="KW-0547">Nucleotide-binding</keyword>
<dbReference type="FunFam" id="3.30.565.10:FF:000010">
    <property type="entry name" value="Sensor histidine kinase RcsC"/>
    <property type="match status" value="1"/>
</dbReference>
<feature type="domain" description="HAMP" evidence="27">
    <location>
        <begin position="289"/>
        <end position="341"/>
    </location>
</feature>
<dbReference type="PROSITE" id="PS50110">
    <property type="entry name" value="RESPONSE_REGULATORY"/>
    <property type="match status" value="2"/>
</dbReference>
<dbReference type="InterPro" id="IPR004358">
    <property type="entry name" value="Sig_transdc_His_kin-like_C"/>
</dbReference>
<evidence type="ECO:0000256" key="3">
    <source>
        <dbReference type="ARBA" id="ARBA00012438"/>
    </source>
</evidence>
<dbReference type="CDD" id="cd00088">
    <property type="entry name" value="HPT"/>
    <property type="match status" value="1"/>
</dbReference>
<dbReference type="SUPFAM" id="SSF47226">
    <property type="entry name" value="Histidine-containing phosphotransfer domain, HPT domain"/>
    <property type="match status" value="2"/>
</dbReference>
<evidence type="ECO:0000256" key="19">
    <source>
        <dbReference type="PROSITE-ProRule" id="PRU00169"/>
    </source>
</evidence>
<dbReference type="Pfam" id="PF00072">
    <property type="entry name" value="Response_reg"/>
    <property type="match status" value="2"/>
</dbReference>